<comment type="caution">
    <text evidence="4">The sequence shown here is derived from an EMBL/GenBank/DDBJ whole genome shotgun (WGS) entry which is preliminary data.</text>
</comment>
<dbReference type="InterPro" id="IPR038144">
    <property type="entry name" value="IPI"/>
</dbReference>
<feature type="domain" description="Intracellular proteinase inhibitor BsuPI" evidence="2">
    <location>
        <begin position="40"/>
        <end position="132"/>
    </location>
</feature>
<dbReference type="RefSeq" id="WP_133339440.1">
    <property type="nucleotide sequence ID" value="NZ_JAVGVR010000001.1"/>
</dbReference>
<dbReference type="Gene3D" id="2.60.40.2360">
    <property type="entry name" value="Intracellular proteinase inhibitor BsuPI"/>
    <property type="match status" value="1"/>
</dbReference>
<organism evidence="4 5">
    <name type="scientific">Bacillus salipaludis</name>
    <dbReference type="NCBI Taxonomy" id="2547811"/>
    <lineage>
        <taxon>Bacteria</taxon>
        <taxon>Bacillati</taxon>
        <taxon>Bacillota</taxon>
        <taxon>Bacilli</taxon>
        <taxon>Bacillales</taxon>
        <taxon>Bacillaceae</taxon>
        <taxon>Bacillus</taxon>
    </lineage>
</organism>
<dbReference type="Pfam" id="PF12690">
    <property type="entry name" value="BsuPI"/>
    <property type="match status" value="1"/>
</dbReference>
<protein>
    <recommendedName>
        <fullName evidence="2">Intracellular proteinase inhibitor BsuPI domain-containing protein</fullName>
    </recommendedName>
</protein>
<evidence type="ECO:0000313" key="4">
    <source>
        <dbReference type="EMBL" id="TDK57083.1"/>
    </source>
</evidence>
<reference evidence="3" key="2">
    <citation type="submission" date="2023-08" db="EMBL/GenBank/DDBJ databases">
        <title>Nitrogen cycling bacteria in agricultural field soils.</title>
        <authorList>
            <person name="Jang J."/>
        </authorList>
    </citation>
    <scope>NUCLEOTIDE SEQUENCE</scope>
    <source>
        <strain evidence="3">PS3-36</strain>
    </source>
</reference>
<proteinExistence type="predicted"/>
<dbReference type="Proteomes" id="UP000295132">
    <property type="component" value="Unassembled WGS sequence"/>
</dbReference>
<dbReference type="Proteomes" id="UP001178888">
    <property type="component" value="Unassembled WGS sequence"/>
</dbReference>
<gene>
    <name evidence="4" type="ORF">E2K98_26405</name>
    <name evidence="3" type="ORF">RCG21_09030</name>
</gene>
<accession>A0A4R5VIX2</accession>
<evidence type="ECO:0000313" key="3">
    <source>
        <dbReference type="EMBL" id="MDQ6596516.1"/>
    </source>
</evidence>
<evidence type="ECO:0000256" key="1">
    <source>
        <dbReference type="SAM" id="SignalP"/>
    </source>
</evidence>
<keyword evidence="1" id="KW-0732">Signal</keyword>
<keyword evidence="6" id="KW-1185">Reference proteome</keyword>
<dbReference type="InterPro" id="IPR020481">
    <property type="entry name" value="Intracell_prot_inh_BsuPI"/>
</dbReference>
<evidence type="ECO:0000313" key="6">
    <source>
        <dbReference type="Proteomes" id="UP001178888"/>
    </source>
</evidence>
<reference evidence="4 5" key="1">
    <citation type="submission" date="2019-03" db="EMBL/GenBank/DDBJ databases">
        <title>Bacillus niacini sp. nov. a Nicotinate-Metabolizing Mesophile Isolated from Soil.</title>
        <authorList>
            <person name="Zhang G."/>
        </authorList>
    </citation>
    <scope>NUCLEOTIDE SEQUENCE [LARGE SCALE GENOMIC DNA]</scope>
    <source>
        <strain evidence="4 5">WN066</strain>
    </source>
</reference>
<name>A0A4R5VIX2_9BACI</name>
<dbReference type="EMBL" id="JAVGVR010000001">
    <property type="protein sequence ID" value="MDQ6596516.1"/>
    <property type="molecule type" value="Genomic_DNA"/>
</dbReference>
<sequence>MKNLLCIFLLFFSFHTNTFANGNERNVSDSAFTFNVIPSAGPEAVEFEFLLKNEGEIPLNLEFPTSQLFDITVTDKSGNEVYRYSKGRYFLQAFQTIKIEPKTSYKRIAVWDYMVDGKRVPAGEYNAHITLKPVSLNEEPISNREKLTIHKTIIIPEENPVFRHVKVAGNRGKYKIMGETKPSKGNFYYTVEDGHREFVKETQINIGQKTEVWKPFTIQVQISETKLPEHGSFILFLYERDHENKIMNSFPVVLEKFYQ</sequence>
<evidence type="ECO:0000259" key="2">
    <source>
        <dbReference type="Pfam" id="PF12690"/>
    </source>
</evidence>
<dbReference type="AlphaFoldDB" id="A0A4R5VIX2"/>
<feature type="chain" id="PRO_5044608804" description="Intracellular proteinase inhibitor BsuPI domain-containing protein" evidence="1">
    <location>
        <begin position="21"/>
        <end position="259"/>
    </location>
</feature>
<evidence type="ECO:0000313" key="5">
    <source>
        <dbReference type="Proteomes" id="UP000295132"/>
    </source>
</evidence>
<dbReference type="EMBL" id="SMYO01000022">
    <property type="protein sequence ID" value="TDK57083.1"/>
    <property type="molecule type" value="Genomic_DNA"/>
</dbReference>
<feature type="signal peptide" evidence="1">
    <location>
        <begin position="1"/>
        <end position="20"/>
    </location>
</feature>